<keyword evidence="4" id="KW-1185">Reference proteome</keyword>
<gene>
    <name evidence="3" type="ORF">GGR04_000805</name>
</gene>
<evidence type="ECO:0000256" key="2">
    <source>
        <dbReference type="SAM" id="Phobius"/>
    </source>
</evidence>
<feature type="transmembrane region" description="Helical" evidence="2">
    <location>
        <begin position="47"/>
        <end position="66"/>
    </location>
</feature>
<dbReference type="AlphaFoldDB" id="A0A7W6E9X6"/>
<keyword evidence="2" id="KW-0812">Transmembrane</keyword>
<comment type="caution">
    <text evidence="3">The sequence shown here is derived from an EMBL/GenBank/DDBJ whole genome shotgun (WGS) entry which is preliminary data.</text>
</comment>
<feature type="region of interest" description="Disordered" evidence="1">
    <location>
        <begin position="1"/>
        <end position="24"/>
    </location>
</feature>
<dbReference type="RefSeq" id="WP_183199050.1">
    <property type="nucleotide sequence ID" value="NZ_JACIEK010000001.1"/>
</dbReference>
<evidence type="ECO:0000313" key="4">
    <source>
        <dbReference type="Proteomes" id="UP000542776"/>
    </source>
</evidence>
<name>A0A7W6E9X6_9HYPH</name>
<evidence type="ECO:0000256" key="1">
    <source>
        <dbReference type="SAM" id="MobiDB-lite"/>
    </source>
</evidence>
<protein>
    <submittedName>
        <fullName evidence="3">Uncharacterized protein</fullName>
    </submittedName>
</protein>
<proteinExistence type="predicted"/>
<evidence type="ECO:0000313" key="3">
    <source>
        <dbReference type="EMBL" id="MBB3996984.1"/>
    </source>
</evidence>
<sequence>MKSEDLPPGRSNPTDPPISAENSHRFFTPACGTPGVIPKEGTAMFDFFYLATGLGFFVLMGAYARWAGQA</sequence>
<dbReference type="Proteomes" id="UP000542776">
    <property type="component" value="Unassembled WGS sequence"/>
</dbReference>
<organism evidence="3 4">
    <name type="scientific">Aureimonas pseudogalii</name>
    <dbReference type="NCBI Taxonomy" id="1744844"/>
    <lineage>
        <taxon>Bacteria</taxon>
        <taxon>Pseudomonadati</taxon>
        <taxon>Pseudomonadota</taxon>
        <taxon>Alphaproteobacteria</taxon>
        <taxon>Hyphomicrobiales</taxon>
        <taxon>Aurantimonadaceae</taxon>
        <taxon>Aureimonas</taxon>
    </lineage>
</organism>
<accession>A0A7W6E9X6</accession>
<keyword evidence="2" id="KW-0472">Membrane</keyword>
<keyword evidence="2" id="KW-1133">Transmembrane helix</keyword>
<reference evidence="3 4" key="1">
    <citation type="submission" date="2020-08" db="EMBL/GenBank/DDBJ databases">
        <title>Genomic Encyclopedia of Type Strains, Phase IV (KMG-IV): sequencing the most valuable type-strain genomes for metagenomic binning, comparative biology and taxonomic classification.</title>
        <authorList>
            <person name="Goeker M."/>
        </authorList>
    </citation>
    <scope>NUCLEOTIDE SEQUENCE [LARGE SCALE GENOMIC DNA]</scope>
    <source>
        <strain evidence="3 4">DSM 102238</strain>
    </source>
</reference>
<dbReference type="EMBL" id="JACIEK010000001">
    <property type="protein sequence ID" value="MBB3996984.1"/>
    <property type="molecule type" value="Genomic_DNA"/>
</dbReference>